<dbReference type="EMBL" id="JAQNDM010000002">
    <property type="protein sequence ID" value="MDC0713831.1"/>
    <property type="molecule type" value="Genomic_DNA"/>
</dbReference>
<dbReference type="Pfam" id="PF20256">
    <property type="entry name" value="MoCoBD_2"/>
    <property type="match status" value="1"/>
</dbReference>
<evidence type="ECO:0000313" key="4">
    <source>
        <dbReference type="EMBL" id="MDC0713831.1"/>
    </source>
</evidence>
<dbReference type="Pfam" id="PF02738">
    <property type="entry name" value="MoCoBD_1"/>
    <property type="match status" value="1"/>
</dbReference>
<sequence>MDKSVGKPLDRVDGRLKVTGAAKYAAEFPQEQLAHAVLVTSTIANGTISRMDTAAAEKAPGVLAVLSPEKPPKLGGDPTQKQSPVDRVVHVLQTKRVDYQHQPVAVVVADTLERATHAAALVKVQYKASKPKANFKAEKAQAYKPTAILGRPADHAQGKASDEKPGAEVDATYVTPYEHHNPMEPHATTAFWEGDLLTVYDATQGVFGTRSRLAALLGIPVENVRVITKFVGGGFGGKGSVWAHTALAAMAAKAVSRPVKLVLRRDQMFGPVGYRPETEQHVQLRARKDGKLLLIRHETTSSTSTFDEFAEPSSMQTRMLYASEQIITSHRLVRLTMGTPTFTRAPGESTGTFALESAMDELAYKLNLDPVALRLQNHADQDPESGRPWSSKSLKECYRVGAEKFGWAKRNPTPGSMKDGRTLIGWGMASATYPARQMKASAKASLLPDGTVQVDSGSQDLGTGTYTVMTQIAADALGLAPEKVRFDLGDTQMPETPVSGGSWTASSVGSAVKAVSLALRDKAIALAVGDAASPLHGLDAKQVQVDGGALVAGGKRDSYTALLKRQKLPSLEAQASSGPGPESGKYSMHSFGAQFAEVRVDPDLGEIRVSRWTGAFGGGRILNEKTARSQMMGGIIMGIGMALMEESVVDTRTGRFITHDLADYHVPVNPDVPDIDIAFIPEDDPYVNPIGVKGIGEIGITGAAAAIANAVYHATGKRIRSLPLTLDKLLTT</sequence>
<name>A0ABT5DJK0_9BACT</name>
<dbReference type="RefSeq" id="WP_272144261.1">
    <property type="nucleotide sequence ID" value="NZ_JAQNDM010000002.1"/>
</dbReference>
<keyword evidence="1" id="KW-0500">Molybdenum</keyword>
<dbReference type="Pfam" id="PF01315">
    <property type="entry name" value="Ald_Xan_dh_C"/>
    <property type="match status" value="1"/>
</dbReference>
<dbReference type="InterPro" id="IPR036856">
    <property type="entry name" value="Ald_Oxase/Xan_DH_a/b_sf"/>
</dbReference>
<dbReference type="InterPro" id="IPR046867">
    <property type="entry name" value="AldOxase/xan_DH_MoCoBD2"/>
</dbReference>
<dbReference type="InterPro" id="IPR016208">
    <property type="entry name" value="Ald_Oxase/xanthine_DH-like"/>
</dbReference>
<evidence type="ECO:0000256" key="1">
    <source>
        <dbReference type="ARBA" id="ARBA00022505"/>
    </source>
</evidence>
<accession>A0ABT5DJK0</accession>
<dbReference type="SMART" id="SM01008">
    <property type="entry name" value="Ald_Xan_dh_C"/>
    <property type="match status" value="1"/>
</dbReference>
<dbReference type="InterPro" id="IPR008274">
    <property type="entry name" value="AldOxase/xan_DH_MoCoBD1"/>
</dbReference>
<evidence type="ECO:0000256" key="2">
    <source>
        <dbReference type="ARBA" id="ARBA00023002"/>
    </source>
</evidence>
<evidence type="ECO:0000313" key="5">
    <source>
        <dbReference type="Proteomes" id="UP001221838"/>
    </source>
</evidence>
<dbReference type="PANTHER" id="PTHR11908:SF132">
    <property type="entry name" value="ALDEHYDE OXIDASE 1-RELATED"/>
    <property type="match status" value="1"/>
</dbReference>
<evidence type="ECO:0000259" key="3">
    <source>
        <dbReference type="SMART" id="SM01008"/>
    </source>
</evidence>
<protein>
    <submittedName>
        <fullName evidence="4">Xanthine dehydrogenase family protein molybdopterin-binding subunit</fullName>
    </submittedName>
</protein>
<keyword evidence="2" id="KW-0560">Oxidoreductase</keyword>
<feature type="domain" description="Aldehyde oxidase/xanthine dehydrogenase a/b hammerhead" evidence="3">
    <location>
        <begin position="19"/>
        <end position="130"/>
    </location>
</feature>
<dbReference type="SUPFAM" id="SSF56003">
    <property type="entry name" value="Molybdenum cofactor-binding domain"/>
    <property type="match status" value="1"/>
</dbReference>
<gene>
    <name evidence="4" type="ORF">POL68_35530</name>
</gene>
<proteinExistence type="predicted"/>
<keyword evidence="5" id="KW-1185">Reference proteome</keyword>
<dbReference type="SUPFAM" id="SSF54665">
    <property type="entry name" value="CO dehydrogenase molybdoprotein N-domain-like"/>
    <property type="match status" value="1"/>
</dbReference>
<reference evidence="4 5" key="1">
    <citation type="submission" date="2022-11" db="EMBL/GenBank/DDBJ databases">
        <title>Minimal conservation of predation-associated metabolite biosynthetic gene clusters underscores biosynthetic potential of Myxococcota including descriptions for ten novel species: Archangium lansinium sp. nov., Myxococcus landrumus sp. nov., Nannocystis bai.</title>
        <authorList>
            <person name="Ahearne A."/>
            <person name="Stevens C."/>
            <person name="Dowd S."/>
        </authorList>
    </citation>
    <scope>NUCLEOTIDE SEQUENCE [LARGE SCALE GENOMIC DNA]</scope>
    <source>
        <strain evidence="4 5">NCWAL01</strain>
    </source>
</reference>
<comment type="caution">
    <text evidence="4">The sequence shown here is derived from an EMBL/GenBank/DDBJ whole genome shotgun (WGS) entry which is preliminary data.</text>
</comment>
<organism evidence="4 5">
    <name type="scientific">Stigmatella ashevillensis</name>
    <dbReference type="NCBI Taxonomy" id="2995309"/>
    <lineage>
        <taxon>Bacteria</taxon>
        <taxon>Pseudomonadati</taxon>
        <taxon>Myxococcota</taxon>
        <taxon>Myxococcia</taxon>
        <taxon>Myxococcales</taxon>
        <taxon>Cystobacterineae</taxon>
        <taxon>Archangiaceae</taxon>
        <taxon>Stigmatella</taxon>
    </lineage>
</organism>
<dbReference type="InterPro" id="IPR037165">
    <property type="entry name" value="AldOxase/xan_DH_Mopterin-bd_sf"/>
</dbReference>
<dbReference type="Proteomes" id="UP001221838">
    <property type="component" value="Unassembled WGS sequence"/>
</dbReference>
<dbReference type="Gene3D" id="3.30.365.10">
    <property type="entry name" value="Aldehyde oxidase/xanthine dehydrogenase, molybdopterin binding domain"/>
    <property type="match status" value="4"/>
</dbReference>
<dbReference type="Gene3D" id="3.90.1170.50">
    <property type="entry name" value="Aldehyde oxidase/xanthine dehydrogenase, a/b hammerhead"/>
    <property type="match status" value="1"/>
</dbReference>
<dbReference type="InterPro" id="IPR000674">
    <property type="entry name" value="Ald_Oxase/Xan_DH_a/b"/>
</dbReference>
<dbReference type="PANTHER" id="PTHR11908">
    <property type="entry name" value="XANTHINE DEHYDROGENASE"/>
    <property type="match status" value="1"/>
</dbReference>